<dbReference type="InterPro" id="IPR018294">
    <property type="entry name" value="ISPD_synthase_CS"/>
</dbReference>
<comment type="function">
    <text evidence="7">Catalyzes the formation of 4-diphosphocytidyl-2-C-methyl-D-erythritol from CTP and 2-C-methyl-D-erythritol 4-phosphate (MEP).</text>
</comment>
<dbReference type="SUPFAM" id="SSF53448">
    <property type="entry name" value="Nucleotide-diphospho-sugar transferases"/>
    <property type="match status" value="1"/>
</dbReference>
<comment type="similarity">
    <text evidence="3 7">Belongs to the IspD/TarI cytidylyltransferase family. IspD subfamily.</text>
</comment>
<keyword evidence="4 7" id="KW-0808">Transferase</keyword>
<dbReference type="InterPro" id="IPR050088">
    <property type="entry name" value="IspD/TarI_cytidylyltransf_bact"/>
</dbReference>
<dbReference type="Pfam" id="PF01128">
    <property type="entry name" value="IspD"/>
    <property type="match status" value="1"/>
</dbReference>
<keyword evidence="5 7" id="KW-0548">Nucleotidyltransferase</keyword>
<evidence type="ECO:0000256" key="6">
    <source>
        <dbReference type="ARBA" id="ARBA00023229"/>
    </source>
</evidence>
<dbReference type="GO" id="GO:0050518">
    <property type="term" value="F:2-C-methyl-D-erythritol 4-phosphate cytidylyltransferase activity"/>
    <property type="evidence" value="ECO:0007669"/>
    <property type="project" value="UniProtKB-UniRule"/>
</dbReference>
<comment type="catalytic activity">
    <reaction evidence="1 7">
        <text>2-C-methyl-D-erythritol 4-phosphate + CTP + H(+) = 4-CDP-2-C-methyl-D-erythritol + diphosphate</text>
        <dbReference type="Rhea" id="RHEA:13429"/>
        <dbReference type="ChEBI" id="CHEBI:15378"/>
        <dbReference type="ChEBI" id="CHEBI:33019"/>
        <dbReference type="ChEBI" id="CHEBI:37563"/>
        <dbReference type="ChEBI" id="CHEBI:57823"/>
        <dbReference type="ChEBI" id="CHEBI:58262"/>
        <dbReference type="EC" id="2.7.7.60"/>
    </reaction>
</comment>
<accession>A0A8B4H7S9</accession>
<keyword evidence="6 7" id="KW-0414">Isoprene biosynthesis</keyword>
<feature type="site" description="Positions MEP for the nucleophilic attack" evidence="7">
    <location>
        <position position="213"/>
    </location>
</feature>
<dbReference type="InterPro" id="IPR029044">
    <property type="entry name" value="Nucleotide-diphossugar_trans"/>
</dbReference>
<feature type="site" description="Transition state stabilizer" evidence="7">
    <location>
        <position position="26"/>
    </location>
</feature>
<dbReference type="EMBL" id="UARK01000011">
    <property type="protein sequence ID" value="SPW28498.1"/>
    <property type="molecule type" value="Genomic_DNA"/>
</dbReference>
<dbReference type="PANTHER" id="PTHR32125:SF4">
    <property type="entry name" value="2-C-METHYL-D-ERYTHRITOL 4-PHOSPHATE CYTIDYLYLTRANSFERASE, CHLOROPLASTIC"/>
    <property type="match status" value="1"/>
</dbReference>
<organism evidence="8 9">
    <name type="scientific">Corynebacterium matruchotii</name>
    <dbReference type="NCBI Taxonomy" id="43768"/>
    <lineage>
        <taxon>Bacteria</taxon>
        <taxon>Bacillati</taxon>
        <taxon>Actinomycetota</taxon>
        <taxon>Actinomycetes</taxon>
        <taxon>Mycobacteriales</taxon>
        <taxon>Corynebacteriaceae</taxon>
        <taxon>Corynebacterium</taxon>
    </lineage>
</organism>
<proteinExistence type="inferred from homology"/>
<comment type="pathway">
    <text evidence="2 7">Isoprenoid biosynthesis; isopentenyl diphosphate biosynthesis via DXP pathway; isopentenyl diphosphate from 1-deoxy-D-xylulose 5-phosphate: step 2/6.</text>
</comment>
<evidence type="ECO:0000256" key="1">
    <source>
        <dbReference type="ARBA" id="ARBA00001282"/>
    </source>
</evidence>
<evidence type="ECO:0000256" key="4">
    <source>
        <dbReference type="ARBA" id="ARBA00022679"/>
    </source>
</evidence>
<dbReference type="UniPathway" id="UPA00056">
    <property type="reaction ID" value="UER00093"/>
</dbReference>
<dbReference type="FunFam" id="3.90.550.10:FF:000003">
    <property type="entry name" value="2-C-methyl-D-erythritol 4-phosphate cytidylyltransferase"/>
    <property type="match status" value="1"/>
</dbReference>
<name>A0A8B4H7S9_9CORY</name>
<dbReference type="NCBIfam" id="TIGR00453">
    <property type="entry name" value="ispD"/>
    <property type="match status" value="1"/>
</dbReference>
<gene>
    <name evidence="7 8" type="primary">ispD</name>
    <name evidence="8" type="ORF">NCTC10254_01444</name>
</gene>
<evidence type="ECO:0000256" key="3">
    <source>
        <dbReference type="ARBA" id="ARBA00009789"/>
    </source>
</evidence>
<dbReference type="PROSITE" id="PS01295">
    <property type="entry name" value="ISPD"/>
    <property type="match status" value="1"/>
</dbReference>
<dbReference type="GeneID" id="84573691"/>
<dbReference type="GO" id="GO:0019288">
    <property type="term" value="P:isopentenyl diphosphate biosynthetic process, methylerythritol 4-phosphate pathway"/>
    <property type="evidence" value="ECO:0007669"/>
    <property type="project" value="UniProtKB-UniRule"/>
</dbReference>
<evidence type="ECO:0000313" key="8">
    <source>
        <dbReference type="EMBL" id="SPW28498.1"/>
    </source>
</evidence>
<evidence type="ECO:0000256" key="2">
    <source>
        <dbReference type="ARBA" id="ARBA00004787"/>
    </source>
</evidence>
<reference evidence="8 9" key="1">
    <citation type="submission" date="2018-06" db="EMBL/GenBank/DDBJ databases">
        <authorList>
            <consortium name="Pathogen Informatics"/>
            <person name="Doyle S."/>
        </authorList>
    </citation>
    <scope>NUCLEOTIDE SEQUENCE [LARGE SCALE GENOMIC DNA]</scope>
    <source>
        <strain evidence="8 9">NCTC10254</strain>
    </source>
</reference>
<dbReference type="Gene3D" id="3.90.550.10">
    <property type="entry name" value="Spore Coat Polysaccharide Biosynthesis Protein SpsA, Chain A"/>
    <property type="match status" value="1"/>
</dbReference>
<sequence length="227" mass="24331">MPTNPMVIAIIAAAGQGARLGADLPKAYVELAGQTLMERSVRAMIDAGVDHIIVVIMPAMEETARRILADYPDVQLVHGAGERVDSVWRGIQAIPTTDDDAVVLIHDSARALTPPDMIRRVTQAVTGDVQAVIPVLPVADTIKRVAATVVVDTPARADLRIVQTPQAFRLGTLREANQTYFRDPSFTVTDDASLVEHLNIPVHCVPGDPLAMKITTPIDLTLAAALL</sequence>
<evidence type="ECO:0000256" key="7">
    <source>
        <dbReference type="HAMAP-Rule" id="MF_00108"/>
    </source>
</evidence>
<dbReference type="AlphaFoldDB" id="A0A8B4H7S9"/>
<evidence type="ECO:0000313" key="9">
    <source>
        <dbReference type="Proteomes" id="UP000249886"/>
    </source>
</evidence>
<feature type="site" description="Transition state stabilizer" evidence="7">
    <location>
        <position position="19"/>
    </location>
</feature>
<feature type="site" description="Positions MEP for the nucleophilic attack" evidence="7">
    <location>
        <position position="156"/>
    </location>
</feature>
<protein>
    <recommendedName>
        <fullName evidence="7">2-C-methyl-D-erythritol 4-phosphate cytidylyltransferase</fullName>
        <ecNumber evidence="7">2.7.7.60</ecNumber>
    </recommendedName>
    <alternativeName>
        <fullName evidence="7">4-diphosphocytidyl-2C-methyl-D-erythritol synthase</fullName>
    </alternativeName>
    <alternativeName>
        <fullName evidence="7">MEP cytidylyltransferase</fullName>
        <shortName evidence="7">MCT</shortName>
    </alternativeName>
</protein>
<dbReference type="Proteomes" id="UP000249886">
    <property type="component" value="Unassembled WGS sequence"/>
</dbReference>
<dbReference type="InterPro" id="IPR034683">
    <property type="entry name" value="IspD/TarI"/>
</dbReference>
<dbReference type="RefSeq" id="WP_005525130.1">
    <property type="nucleotide sequence ID" value="NZ_CP050134.2"/>
</dbReference>
<dbReference type="CDD" id="cd02516">
    <property type="entry name" value="CDP-ME_synthetase"/>
    <property type="match status" value="1"/>
</dbReference>
<dbReference type="InterPro" id="IPR001228">
    <property type="entry name" value="IspD"/>
</dbReference>
<evidence type="ECO:0000256" key="5">
    <source>
        <dbReference type="ARBA" id="ARBA00022695"/>
    </source>
</evidence>
<dbReference type="HAMAP" id="MF_00108">
    <property type="entry name" value="IspD"/>
    <property type="match status" value="1"/>
</dbReference>
<dbReference type="PANTHER" id="PTHR32125">
    <property type="entry name" value="2-C-METHYL-D-ERYTHRITOL 4-PHOSPHATE CYTIDYLYLTRANSFERASE, CHLOROPLASTIC"/>
    <property type="match status" value="1"/>
</dbReference>
<dbReference type="EC" id="2.7.7.60" evidence="7"/>
<comment type="caution">
    <text evidence="8">The sequence shown here is derived from an EMBL/GenBank/DDBJ whole genome shotgun (WGS) entry which is preliminary data.</text>
</comment>